<keyword evidence="3" id="KW-0479">Metal-binding</keyword>
<comment type="caution">
    <text evidence="19">The sequence shown here is derived from an EMBL/GenBank/DDBJ whole genome shotgun (WGS) entry which is preliminary data.</text>
</comment>
<comment type="subcellular location">
    <subcellularLocation>
        <location evidence="1">Cytoplasm</location>
        <location evidence="1">Cytoskeleton</location>
        <location evidence="1">Cilium basal body</location>
    </subcellularLocation>
    <subcellularLocation>
        <location evidence="2">Nucleus</location>
    </subcellularLocation>
</comment>
<feature type="domain" description="PHD-type" evidence="17">
    <location>
        <begin position="512"/>
        <end position="562"/>
    </location>
</feature>
<feature type="region of interest" description="Disordered" evidence="16">
    <location>
        <begin position="978"/>
        <end position="1011"/>
    </location>
</feature>
<dbReference type="InterPro" id="IPR034732">
    <property type="entry name" value="EPHD"/>
</dbReference>
<evidence type="ECO:0000256" key="5">
    <source>
        <dbReference type="ARBA" id="ARBA00022771"/>
    </source>
</evidence>
<evidence type="ECO:0000259" key="17">
    <source>
        <dbReference type="PROSITE" id="PS50016"/>
    </source>
</evidence>
<keyword evidence="6" id="KW-0862">Zinc</keyword>
<feature type="non-terminal residue" evidence="19">
    <location>
        <position position="1"/>
    </location>
</feature>
<keyword evidence="9" id="KW-0206">Cytoskeleton</keyword>
<keyword evidence="10" id="KW-0539">Nucleus</keyword>
<dbReference type="PROSITE" id="PS01359">
    <property type="entry name" value="ZF_PHD_1"/>
    <property type="match status" value="1"/>
</dbReference>
<keyword evidence="9" id="KW-0963">Cytoplasm</keyword>
<dbReference type="InterPro" id="IPR013083">
    <property type="entry name" value="Znf_RING/FYVE/PHD"/>
</dbReference>
<dbReference type="Pfam" id="PF13832">
    <property type="entry name" value="zf-HC5HC2H_2"/>
    <property type="match status" value="1"/>
</dbReference>
<dbReference type="FunFam" id="3.30.40.10:FF:000030">
    <property type="entry name" value="Protein Jade-1 isoform 1"/>
    <property type="match status" value="1"/>
</dbReference>
<dbReference type="FunFam" id="3.30.40.10:FF:000004">
    <property type="entry name" value="Jade family PHD finger 2"/>
    <property type="match status" value="1"/>
</dbReference>
<evidence type="ECO:0000256" key="3">
    <source>
        <dbReference type="ARBA" id="ARBA00022723"/>
    </source>
</evidence>
<evidence type="ECO:0000256" key="13">
    <source>
        <dbReference type="ARBA" id="ARBA00041998"/>
    </source>
</evidence>
<dbReference type="InterPro" id="IPR039546">
    <property type="entry name" value="Jade-1_PHD"/>
</dbReference>
<dbReference type="PROSITE" id="PS51805">
    <property type="entry name" value="EPHD"/>
    <property type="match status" value="1"/>
</dbReference>
<evidence type="ECO:0000256" key="1">
    <source>
        <dbReference type="ARBA" id="ARBA00004120"/>
    </source>
</evidence>
<sequence>DHGHACGQLQSWVRARIHLPKVLSLGAASAAGSLRWSLQPAGLRHLLGEPWPSGGVSRAGAGAGGAQPGEEASAGRCLAWAGVCGRCGRSGDRWYRLVLWAPTLVQGPGVWERTALETGVRAGASAAQGECRWGHAEAAGAQWSLPCGWAALSEPVNMVRPRRTAGGHGQLLCLPRAAAHSSAGSPRAAGSPDRAVQTLAASAVTALLATAVPGLSDSGHLVAGQPCCPPGNMKRGRPPSSSEDSDGDGSKCAASAGLRPLAADPVPSWEGPPGLVPAGPAPAEAPARPSPGLSTTWSQDSQPKHRRSSRSRHEDQKPSEVFRTDLITAMKLHDSHPLSPDEYCVLADPWRQEWERGVQVPVSPATIPQPVARLVSEEKSLVFIRPKKYIVSSGLEPPELGYVDVRTLADSVCRYDLNDMDAAWLELTNEEFKEMGEAGGAGRGRSRASGWAGPGRDLGVGGAALMAGAAGMPELDEHTMERVLEQFEQRCDDNMRHAIETEEGLGIEYDEDVVCDVCQSPDGEDGNEMVFCDKCNICVHQACYGILKVPEGSWLCRTCALGVQPRCLLCPKKGGAMKPTRSGTKWVHVSCALWIPEVGAGGGGGGGVAGGRGCGATPTPEAGFRPTPGMWPPLCAARLCADPPAGRRLRTDPAVVPGPWVRLRGGRGAGLVAAGQVPDARCPQVSIGSPEKMEPITKVSHIPSSRWALVCSLCSEKFGASIQCSVKNCRTAFHVTCAFDRGLEMKTILADNDEVKFKSYCPKHSSRHKHEDSLGPAPAAENGAPAAPPRALESPAGREQAPDAGPRAGARKQKLQQLEDAFYSFVDLLEVARALRLPEEVVDFLYQYWKLRRKANFNKPLLAPRADEDDDLARREQDALLRRLRLFTHLRQDLERVRNLTYMVTRREKIKRSACRVQEQIFGLYTKLVEQERVSGVPSAARAALEGRLLFNSRCAGPGAPRIEDLKWHSAFFRRQMGASRGPPRAPRHGGPGGAGPPPLRPPDLCGRRGAPQSLLGFEKALAEARLLSAPPKNGVVGPRLGGRGGPGVPGVLGSGDARGRPFRQSHRPPRPADAPLGHLDPGRTAPGPRREAAPRSNGSLAQAPPTHAAAKVPTTPASPAKNWGGFRIPKKGERPPHAEAQEGACLPHADLPCLGPVAARVQSHPKPDPESDGYLPDAEMSDSESEASGGKCVRAGGLARGPHFLGRSVLAS</sequence>
<dbReference type="InterPro" id="IPR011011">
    <property type="entry name" value="Znf_FYVE_PHD"/>
</dbReference>
<organism evidence="19 20">
    <name type="scientific">Galemys pyrenaicus</name>
    <name type="common">Iberian desman</name>
    <name type="synonym">Pyrenean desman</name>
    <dbReference type="NCBI Taxonomy" id="202257"/>
    <lineage>
        <taxon>Eukaryota</taxon>
        <taxon>Metazoa</taxon>
        <taxon>Chordata</taxon>
        <taxon>Craniata</taxon>
        <taxon>Vertebrata</taxon>
        <taxon>Euteleostomi</taxon>
        <taxon>Mammalia</taxon>
        <taxon>Eutheria</taxon>
        <taxon>Laurasiatheria</taxon>
        <taxon>Eulipotyphla</taxon>
        <taxon>Talpidae</taxon>
        <taxon>Galemys</taxon>
    </lineage>
</organism>
<dbReference type="CDD" id="cd15679">
    <property type="entry name" value="PHD_JADE1"/>
    <property type="match status" value="1"/>
</dbReference>
<dbReference type="InterPro" id="IPR019786">
    <property type="entry name" value="Zinc_finger_PHD-type_CS"/>
</dbReference>
<keyword evidence="7" id="KW-0805">Transcription regulation</keyword>
<feature type="compositionally biased region" description="Basic residues" evidence="16">
    <location>
        <begin position="1061"/>
        <end position="1070"/>
    </location>
</feature>
<evidence type="ECO:0000259" key="18">
    <source>
        <dbReference type="PROSITE" id="PS51805"/>
    </source>
</evidence>
<dbReference type="GO" id="GO:0005634">
    <property type="term" value="C:nucleus"/>
    <property type="evidence" value="ECO:0007669"/>
    <property type="project" value="UniProtKB-SubCell"/>
</dbReference>
<feature type="region of interest" description="Disordered" evidence="16">
    <location>
        <begin position="223"/>
        <end position="321"/>
    </location>
</feature>
<dbReference type="PROSITE" id="PS50016">
    <property type="entry name" value="ZF_PHD_2"/>
    <property type="match status" value="1"/>
</dbReference>
<dbReference type="Proteomes" id="UP000700334">
    <property type="component" value="Unassembled WGS sequence"/>
</dbReference>
<gene>
    <name evidence="19" type="ORF">J0S82_006125</name>
</gene>
<evidence type="ECO:0000313" key="19">
    <source>
        <dbReference type="EMBL" id="KAG8505389.1"/>
    </source>
</evidence>
<reference evidence="19" key="1">
    <citation type="journal article" date="2021" name="Evol. Appl.">
        <title>The genome of the Pyrenean desman and the effects of bottlenecks and inbreeding on the genomic landscape of an endangered species.</title>
        <authorList>
            <person name="Escoda L."/>
            <person name="Castresana J."/>
        </authorList>
    </citation>
    <scope>NUCLEOTIDE SEQUENCE</scope>
    <source>
        <strain evidence="19">IBE-C5619</strain>
    </source>
</reference>
<evidence type="ECO:0000256" key="8">
    <source>
        <dbReference type="ARBA" id="ARBA00023163"/>
    </source>
</evidence>
<evidence type="ECO:0000256" key="15">
    <source>
        <dbReference type="PROSITE-ProRule" id="PRU00146"/>
    </source>
</evidence>
<feature type="compositionally biased region" description="Basic and acidic residues" evidence="16">
    <location>
        <begin position="1131"/>
        <end position="1140"/>
    </location>
</feature>
<dbReference type="Pfam" id="PF13771">
    <property type="entry name" value="zf-HC5HC2H"/>
    <property type="match status" value="1"/>
</dbReference>
<dbReference type="GO" id="GO:0000123">
    <property type="term" value="C:histone acetyltransferase complex"/>
    <property type="evidence" value="ECO:0007669"/>
    <property type="project" value="TreeGrafter"/>
</dbReference>
<evidence type="ECO:0000256" key="16">
    <source>
        <dbReference type="SAM" id="MobiDB-lite"/>
    </source>
</evidence>
<dbReference type="InterPro" id="IPR019787">
    <property type="entry name" value="Znf_PHD-finger"/>
</dbReference>
<dbReference type="EMBL" id="JAGFMF010012264">
    <property type="protein sequence ID" value="KAG8505389.1"/>
    <property type="molecule type" value="Genomic_DNA"/>
</dbReference>
<dbReference type="GO" id="GO:0008270">
    <property type="term" value="F:zinc ion binding"/>
    <property type="evidence" value="ECO:0007669"/>
    <property type="project" value="UniProtKB-KW"/>
</dbReference>
<dbReference type="AlphaFoldDB" id="A0A8J6DE94"/>
<evidence type="ECO:0000256" key="6">
    <source>
        <dbReference type="ARBA" id="ARBA00022833"/>
    </source>
</evidence>
<feature type="compositionally biased region" description="Basic and acidic residues" evidence="16">
    <location>
        <begin position="311"/>
        <end position="321"/>
    </location>
</feature>
<evidence type="ECO:0000256" key="14">
    <source>
        <dbReference type="ARBA" id="ARBA00042970"/>
    </source>
</evidence>
<evidence type="ECO:0000256" key="7">
    <source>
        <dbReference type="ARBA" id="ARBA00023015"/>
    </source>
</evidence>
<keyword evidence="4" id="KW-0677">Repeat</keyword>
<feature type="compositionally biased region" description="Low complexity" evidence="16">
    <location>
        <begin position="776"/>
        <end position="791"/>
    </location>
</feature>
<dbReference type="GO" id="GO:0006357">
    <property type="term" value="P:regulation of transcription by RNA polymerase II"/>
    <property type="evidence" value="ECO:0007669"/>
    <property type="project" value="TreeGrafter"/>
</dbReference>
<feature type="region of interest" description="Disordered" evidence="16">
    <location>
        <begin position="1159"/>
        <end position="1213"/>
    </location>
</feature>
<dbReference type="InterPro" id="IPR001965">
    <property type="entry name" value="Znf_PHD"/>
</dbReference>
<evidence type="ECO:0000256" key="10">
    <source>
        <dbReference type="ARBA" id="ARBA00023242"/>
    </source>
</evidence>
<feature type="compositionally biased region" description="Gly residues" evidence="16">
    <location>
        <begin position="1040"/>
        <end position="1054"/>
    </location>
</feature>
<dbReference type="SUPFAM" id="SSF57903">
    <property type="entry name" value="FYVE/PHD zinc finger"/>
    <property type="match status" value="1"/>
</dbReference>
<evidence type="ECO:0000313" key="20">
    <source>
        <dbReference type="Proteomes" id="UP000700334"/>
    </source>
</evidence>
<keyword evidence="8" id="KW-0804">Transcription</keyword>
<evidence type="ECO:0000256" key="2">
    <source>
        <dbReference type="ARBA" id="ARBA00004123"/>
    </source>
</evidence>
<evidence type="ECO:0000256" key="11">
    <source>
        <dbReference type="ARBA" id="ARBA00038371"/>
    </source>
</evidence>
<comment type="similarity">
    <text evidence="11">Belongs to the JADE family.</text>
</comment>
<protein>
    <recommendedName>
        <fullName evidence="12">Protein Jade-1</fullName>
    </recommendedName>
    <alternativeName>
        <fullName evidence="13">Jade family PHD finger protein 1</fullName>
    </alternativeName>
    <alternativeName>
        <fullName evidence="14">PHD finger protein 17</fullName>
    </alternativeName>
</protein>
<dbReference type="PANTHER" id="PTHR13793:SF79">
    <property type="entry name" value="PROTEIN JADE-1"/>
    <property type="match status" value="1"/>
</dbReference>
<dbReference type="Pfam" id="PF13831">
    <property type="entry name" value="PHD_2"/>
    <property type="match status" value="1"/>
</dbReference>
<feature type="compositionally biased region" description="Low complexity" evidence="16">
    <location>
        <begin position="271"/>
        <end position="292"/>
    </location>
</feature>
<proteinExistence type="inferred from homology"/>
<evidence type="ECO:0000256" key="12">
    <source>
        <dbReference type="ARBA" id="ARBA00040212"/>
    </source>
</evidence>
<keyword evidence="5 15" id="KW-0863">Zinc-finger</keyword>
<dbReference type="SMART" id="SM00249">
    <property type="entry name" value="PHD"/>
    <property type="match status" value="2"/>
</dbReference>
<dbReference type="InterPro" id="IPR050701">
    <property type="entry name" value="Histone_Mod_Regulator"/>
</dbReference>
<dbReference type="OrthoDB" id="20839at2759"/>
<accession>A0A8J6DE94</accession>
<feature type="region of interest" description="Disordered" evidence="16">
    <location>
        <begin position="766"/>
        <end position="811"/>
    </location>
</feature>
<dbReference type="PANTHER" id="PTHR13793">
    <property type="entry name" value="PHD FINGER PROTEINS"/>
    <property type="match status" value="1"/>
</dbReference>
<evidence type="ECO:0000256" key="9">
    <source>
        <dbReference type="ARBA" id="ARBA00023212"/>
    </source>
</evidence>
<evidence type="ECO:0000256" key="4">
    <source>
        <dbReference type="ARBA" id="ARBA00022737"/>
    </source>
</evidence>
<keyword evidence="20" id="KW-1185">Reference proteome</keyword>
<feature type="region of interest" description="Disordered" evidence="16">
    <location>
        <begin position="1031"/>
        <end position="1140"/>
    </location>
</feature>
<feature type="domain" description="PHD-type" evidence="18">
    <location>
        <begin position="564"/>
        <end position="765"/>
    </location>
</feature>
<name>A0A8J6DE94_GALPY</name>
<dbReference type="Gene3D" id="3.30.40.10">
    <property type="entry name" value="Zinc/RING finger domain, C3HC4 (zinc finger)"/>
    <property type="match status" value="3"/>
</dbReference>